<keyword evidence="2" id="KW-1133">Transmembrane helix</keyword>
<proteinExistence type="predicted"/>
<evidence type="ECO:0000256" key="1">
    <source>
        <dbReference type="SAM" id="MobiDB-lite"/>
    </source>
</evidence>
<feature type="compositionally biased region" description="Polar residues" evidence="1">
    <location>
        <begin position="288"/>
        <end position="297"/>
    </location>
</feature>
<dbReference type="AlphaFoldDB" id="A0A8H5M0W0"/>
<feature type="compositionally biased region" description="Polar residues" evidence="1">
    <location>
        <begin position="193"/>
        <end position="226"/>
    </location>
</feature>
<dbReference type="EMBL" id="JAACJP010000027">
    <property type="protein sequence ID" value="KAF5376732.1"/>
    <property type="molecule type" value="Genomic_DNA"/>
</dbReference>
<gene>
    <name evidence="3" type="ORF">D9615_007885</name>
</gene>
<keyword evidence="2" id="KW-0472">Membrane</keyword>
<evidence type="ECO:0000313" key="3">
    <source>
        <dbReference type="EMBL" id="KAF5376732.1"/>
    </source>
</evidence>
<dbReference type="Gene3D" id="2.60.120.260">
    <property type="entry name" value="Galactose-binding domain-like"/>
    <property type="match status" value="1"/>
</dbReference>
<feature type="compositionally biased region" description="Low complexity" evidence="1">
    <location>
        <begin position="153"/>
        <end position="171"/>
    </location>
</feature>
<feature type="compositionally biased region" description="Polar residues" evidence="1">
    <location>
        <begin position="267"/>
        <end position="279"/>
    </location>
</feature>
<feature type="region of interest" description="Disordered" evidence="1">
    <location>
        <begin position="265"/>
        <end position="345"/>
    </location>
</feature>
<keyword evidence="4" id="KW-1185">Reference proteome</keyword>
<reference evidence="3 4" key="1">
    <citation type="journal article" date="2020" name="ISME J.">
        <title>Uncovering the hidden diversity of litter-decomposition mechanisms in mushroom-forming fungi.</title>
        <authorList>
            <person name="Floudas D."/>
            <person name="Bentzer J."/>
            <person name="Ahren D."/>
            <person name="Johansson T."/>
            <person name="Persson P."/>
            <person name="Tunlid A."/>
        </authorList>
    </citation>
    <scope>NUCLEOTIDE SEQUENCE [LARGE SCALE GENOMIC DNA]</scope>
    <source>
        <strain evidence="3 4">CBS 661.87</strain>
    </source>
</reference>
<keyword evidence="2" id="KW-0812">Transmembrane</keyword>
<sequence>MAANFTLIDDTDPSVHYGGLWHLAGSINEFQNSTHNTNEVGAQATITFTGGSFIEVYGTIGRGNDGSGDPSLAAITSYTLDGDPNTTTVFVGAIGSVILYKQLFYTSRRLAGNEQHTLVITYTTANKNLLRFDYARIWHDDVKPSPQLPPQLLPQLSTHPPQSSTQISSQPGHDPDTQSSSQLPPQLSPGLSTYSALQSSTQAIPQPTSQPNNTSQAPSPPNNTESPGLSNGVIAAIAVGSFVALLLVVMIVFLLRCLSRQSKRLKQTSSSSDFGTNLESKSRWPWNSRPSTLSRVSPFQGMPDSAPAPRLSSSASPFISQPFNSAFPPGYTTRGGTFADTKGLA</sequence>
<evidence type="ECO:0000313" key="4">
    <source>
        <dbReference type="Proteomes" id="UP000565441"/>
    </source>
</evidence>
<dbReference type="Proteomes" id="UP000565441">
    <property type="component" value="Unassembled WGS sequence"/>
</dbReference>
<protein>
    <submittedName>
        <fullName evidence="3">Uncharacterized protein</fullName>
    </submittedName>
</protein>
<dbReference type="OrthoDB" id="3265734at2759"/>
<evidence type="ECO:0000256" key="2">
    <source>
        <dbReference type="SAM" id="Phobius"/>
    </source>
</evidence>
<organism evidence="3 4">
    <name type="scientific">Tricholomella constricta</name>
    <dbReference type="NCBI Taxonomy" id="117010"/>
    <lineage>
        <taxon>Eukaryota</taxon>
        <taxon>Fungi</taxon>
        <taxon>Dikarya</taxon>
        <taxon>Basidiomycota</taxon>
        <taxon>Agaricomycotina</taxon>
        <taxon>Agaricomycetes</taxon>
        <taxon>Agaricomycetidae</taxon>
        <taxon>Agaricales</taxon>
        <taxon>Tricholomatineae</taxon>
        <taxon>Lyophyllaceae</taxon>
        <taxon>Tricholomella</taxon>
    </lineage>
</organism>
<feature type="compositionally biased region" description="Low complexity" evidence="1">
    <location>
        <begin position="305"/>
        <end position="317"/>
    </location>
</feature>
<accession>A0A8H5M0W0</accession>
<feature type="compositionally biased region" description="Low complexity" evidence="1">
    <location>
        <begin position="178"/>
        <end position="192"/>
    </location>
</feature>
<feature type="region of interest" description="Disordered" evidence="1">
    <location>
        <begin position="145"/>
        <end position="226"/>
    </location>
</feature>
<feature type="transmembrane region" description="Helical" evidence="2">
    <location>
        <begin position="233"/>
        <end position="255"/>
    </location>
</feature>
<comment type="caution">
    <text evidence="3">The sequence shown here is derived from an EMBL/GenBank/DDBJ whole genome shotgun (WGS) entry which is preliminary data.</text>
</comment>
<name>A0A8H5M0W0_9AGAR</name>